<accession>E4Y0Z6</accession>
<keyword evidence="3" id="KW-1185">Reference proteome</keyword>
<evidence type="ECO:0000313" key="3">
    <source>
        <dbReference type="Proteomes" id="UP000001307"/>
    </source>
</evidence>
<dbReference type="OrthoDB" id="10454705at2759"/>
<evidence type="ECO:0000313" key="2">
    <source>
        <dbReference type="EMBL" id="CBY15543.1"/>
    </source>
</evidence>
<feature type="compositionally biased region" description="Basic and acidic residues" evidence="1">
    <location>
        <begin position="71"/>
        <end position="85"/>
    </location>
</feature>
<feature type="compositionally biased region" description="Basic residues" evidence="1">
    <location>
        <begin position="238"/>
        <end position="250"/>
    </location>
</feature>
<dbReference type="InParanoid" id="E4Y0Z6"/>
<dbReference type="Proteomes" id="UP000001307">
    <property type="component" value="Unassembled WGS sequence"/>
</dbReference>
<feature type="compositionally biased region" description="Low complexity" evidence="1">
    <location>
        <begin position="90"/>
        <end position="106"/>
    </location>
</feature>
<feature type="region of interest" description="Disordered" evidence="1">
    <location>
        <begin position="71"/>
        <end position="152"/>
    </location>
</feature>
<name>E4Y0Z6_OIKDI</name>
<sequence>MSEMKQNQNELETEYELSCGQQFALWICCRKRENETDDIFEKDLGAVKDSATHYVIDTQLPGYLNRFEYQKTDSDGSHSDSDSLRKNGKSISSDGMDDSGMGSASDSGRRTGNSDSEPETLSVKNRAENDGLTYEQILQNSTTKRPKRNGSTLSRFSNIFKSDGKKLADSLTEEFHLNDRFSGLSMDRIWGGFLQQLNAEEEKDANAINQVSRLDTIEEQESAGTGTEDSLRASQQQRQRRRRRRQRKHVQRADSWQKELPADWQNVLSI</sequence>
<organism evidence="2">
    <name type="scientific">Oikopleura dioica</name>
    <name type="common">Tunicate</name>
    <dbReference type="NCBI Taxonomy" id="34765"/>
    <lineage>
        <taxon>Eukaryota</taxon>
        <taxon>Metazoa</taxon>
        <taxon>Chordata</taxon>
        <taxon>Tunicata</taxon>
        <taxon>Appendicularia</taxon>
        <taxon>Copelata</taxon>
        <taxon>Oikopleuridae</taxon>
        <taxon>Oikopleura</taxon>
    </lineage>
</organism>
<proteinExistence type="predicted"/>
<dbReference type="AlphaFoldDB" id="E4Y0Z6"/>
<feature type="compositionally biased region" description="Polar residues" evidence="1">
    <location>
        <begin position="222"/>
        <end position="234"/>
    </location>
</feature>
<feature type="region of interest" description="Disordered" evidence="1">
    <location>
        <begin position="219"/>
        <end position="256"/>
    </location>
</feature>
<gene>
    <name evidence="2" type="ORF">GSOID_T00013839001</name>
</gene>
<reference evidence="2" key="1">
    <citation type="journal article" date="2010" name="Science">
        <title>Plasticity of animal genome architecture unmasked by rapid evolution of a pelagic tunicate.</title>
        <authorList>
            <person name="Denoeud F."/>
            <person name="Henriet S."/>
            <person name="Mungpakdee S."/>
            <person name="Aury J.M."/>
            <person name="Da Silva C."/>
            <person name="Brinkmann H."/>
            <person name="Mikhaleva J."/>
            <person name="Olsen L.C."/>
            <person name="Jubin C."/>
            <person name="Canestro C."/>
            <person name="Bouquet J.M."/>
            <person name="Danks G."/>
            <person name="Poulain J."/>
            <person name="Campsteijn C."/>
            <person name="Adamski M."/>
            <person name="Cross I."/>
            <person name="Yadetie F."/>
            <person name="Muffato M."/>
            <person name="Louis A."/>
            <person name="Butcher S."/>
            <person name="Tsagkogeorga G."/>
            <person name="Konrad A."/>
            <person name="Singh S."/>
            <person name="Jensen M.F."/>
            <person name="Cong E.H."/>
            <person name="Eikeseth-Otteraa H."/>
            <person name="Noel B."/>
            <person name="Anthouard V."/>
            <person name="Porcel B.M."/>
            <person name="Kachouri-Lafond R."/>
            <person name="Nishino A."/>
            <person name="Ugolini M."/>
            <person name="Chourrout P."/>
            <person name="Nishida H."/>
            <person name="Aasland R."/>
            <person name="Huzurbazar S."/>
            <person name="Westhof E."/>
            <person name="Delsuc F."/>
            <person name="Lehrach H."/>
            <person name="Reinhardt R."/>
            <person name="Weissenbach J."/>
            <person name="Roy S.W."/>
            <person name="Artiguenave F."/>
            <person name="Postlethwait J.H."/>
            <person name="Manak J.R."/>
            <person name="Thompson E.M."/>
            <person name="Jaillon O."/>
            <person name="Du Pasquier L."/>
            <person name="Boudinot P."/>
            <person name="Liberles D.A."/>
            <person name="Volff J.N."/>
            <person name="Philippe H."/>
            <person name="Lenhard B."/>
            <person name="Roest Crollius H."/>
            <person name="Wincker P."/>
            <person name="Chourrout D."/>
        </authorList>
    </citation>
    <scope>NUCLEOTIDE SEQUENCE [LARGE SCALE GENOMIC DNA]</scope>
</reference>
<dbReference type="EMBL" id="FN653550">
    <property type="protein sequence ID" value="CBY15543.1"/>
    <property type="molecule type" value="Genomic_DNA"/>
</dbReference>
<protein>
    <submittedName>
        <fullName evidence="2">Uncharacterized protein</fullName>
    </submittedName>
</protein>
<evidence type="ECO:0000256" key="1">
    <source>
        <dbReference type="SAM" id="MobiDB-lite"/>
    </source>
</evidence>
<feature type="compositionally biased region" description="Polar residues" evidence="1">
    <location>
        <begin position="136"/>
        <end position="152"/>
    </location>
</feature>